<feature type="compositionally biased region" description="Basic and acidic residues" evidence="1">
    <location>
        <begin position="1"/>
        <end position="11"/>
    </location>
</feature>
<evidence type="ECO:0000256" key="1">
    <source>
        <dbReference type="SAM" id="MobiDB-lite"/>
    </source>
</evidence>
<protein>
    <submittedName>
        <fullName evidence="2">Uncharacterized protein</fullName>
    </submittedName>
</protein>
<dbReference type="GO" id="GO:2000028">
    <property type="term" value="P:regulation of photoperiodism, flowering"/>
    <property type="evidence" value="ECO:0007669"/>
    <property type="project" value="InterPro"/>
</dbReference>
<evidence type="ECO:0000313" key="2">
    <source>
        <dbReference type="EMBL" id="RYR06058.1"/>
    </source>
</evidence>
<dbReference type="AlphaFoldDB" id="A0A444YVZ1"/>
<reference evidence="2 3" key="1">
    <citation type="submission" date="2019-01" db="EMBL/GenBank/DDBJ databases">
        <title>Sequencing of cultivated peanut Arachis hypogaea provides insights into genome evolution and oil improvement.</title>
        <authorList>
            <person name="Chen X."/>
        </authorList>
    </citation>
    <scope>NUCLEOTIDE SEQUENCE [LARGE SCALE GENOMIC DNA]</scope>
    <source>
        <strain evidence="3">cv. Fuhuasheng</strain>
        <tissue evidence="2">Leaves</tissue>
    </source>
</reference>
<name>A0A444YVZ1_ARAHY</name>
<dbReference type="PANTHER" id="PTHR34281:SF2">
    <property type="entry name" value="PROTEIN EARLY FLOWERING 3"/>
    <property type="match status" value="1"/>
</dbReference>
<gene>
    <name evidence="2" type="ORF">Ahy_B06g085859</name>
</gene>
<comment type="caution">
    <text evidence="2">The sequence shown here is derived from an EMBL/GenBank/DDBJ whole genome shotgun (WGS) entry which is preliminary data.</text>
</comment>
<dbReference type="InterPro" id="IPR039319">
    <property type="entry name" value="ELF3-like"/>
</dbReference>
<dbReference type="SUPFAM" id="SSF141678">
    <property type="entry name" value="MAL13P1.257-like"/>
    <property type="match status" value="1"/>
</dbReference>
<feature type="region of interest" description="Disordered" evidence="1">
    <location>
        <begin position="54"/>
        <end position="119"/>
    </location>
</feature>
<feature type="region of interest" description="Disordered" evidence="1">
    <location>
        <begin position="530"/>
        <end position="612"/>
    </location>
</feature>
<feature type="compositionally biased region" description="Polar residues" evidence="1">
    <location>
        <begin position="95"/>
        <end position="111"/>
    </location>
</feature>
<feature type="compositionally biased region" description="Polar residues" evidence="1">
    <location>
        <begin position="548"/>
        <end position="562"/>
    </location>
</feature>
<sequence length="928" mass="102737">MKRGKEEEKVVGEAMFPRLHVNDTEKGGPRAPPRNKMALYEQFSVPSQRFNNQRLLPINHPSTPSSSSQGTGPERSYAFPVHKPSQASTRRESYSSRQYDGANLNTPSTQVEQRRKVDDDDFMVPVYVHSRNGQSNDETVQSSNGRHLTPMVRSERHPSIISNGQQPVMSCRDISSRETVDGLSQTKTIPNQDCFVSNISRSHHADACLWPVSVAGSQTNDDEHGDILTENQTSPQEDNNDPECQDTQIGGPMQGGNLDDSDDISKISSIENSSTLRVSTDDVVGILGQKHFFKARREIANQQRIFAVQVFELHRLIKVQQLIAGSPELLIEDAAFIGKIPLKGSTTKNLSLEELVEPKRQNLKRKDDSQKLNHKMECSAENAVGKASFSSQKSGSHHLNYSSTPGDPHQASGAADNRMAPMCFNPSPGHQWLIPVMTPSEGLVYKPYPGPGFTGSFCGGFGPLGPVPMSNTYMNPVYGLPASHEAIGVPPYIPPGSHAYFPPYGMPFMNNQAMSGSAVEQANQFMAQGSHLQNGHSSADRMDFPAHNQGSSNQPVQRTGSASLAGKSRTPKDSEFQGSSTNSPNETAQQTRTTQEVAEAREANSPSLVDPVVVIDGTNQSHETRSETRVIKVVPHNRRSATESAARIFLSIQEERKRFYLSDPINRGSELREKKTRLRLTPTEKKERKKKETKMVLLMLMITADLENLTDLQPQSGCNDPDFPYMFKVKCGNCGEVSQKETCVSLKETITIPRSRGIAHLFQKCKFCGRDGTVAMIEGRGQPLTHSQSQSGKYAPLMLFDCRGYEPVDFVFADGWKAESLEGTRFENIDLSSGDFADYDEKGECPVTISNLRSTFEVVKHCIRENLKTIHVNHDVFGGGRNSFLFPSDRCEAHFISYLLYIAGINFENINKSISMLLTFLIDIHFGG</sequence>
<accession>A0A444YVZ1</accession>
<keyword evidence="3" id="KW-1185">Reference proteome</keyword>
<organism evidence="2 3">
    <name type="scientific">Arachis hypogaea</name>
    <name type="common">Peanut</name>
    <dbReference type="NCBI Taxonomy" id="3818"/>
    <lineage>
        <taxon>Eukaryota</taxon>
        <taxon>Viridiplantae</taxon>
        <taxon>Streptophyta</taxon>
        <taxon>Embryophyta</taxon>
        <taxon>Tracheophyta</taxon>
        <taxon>Spermatophyta</taxon>
        <taxon>Magnoliopsida</taxon>
        <taxon>eudicotyledons</taxon>
        <taxon>Gunneridae</taxon>
        <taxon>Pentapetalae</taxon>
        <taxon>rosids</taxon>
        <taxon>fabids</taxon>
        <taxon>Fabales</taxon>
        <taxon>Fabaceae</taxon>
        <taxon>Papilionoideae</taxon>
        <taxon>50 kb inversion clade</taxon>
        <taxon>dalbergioids sensu lato</taxon>
        <taxon>Dalbergieae</taxon>
        <taxon>Pterocarpus clade</taxon>
        <taxon>Arachis</taxon>
    </lineage>
</organism>
<feature type="compositionally biased region" description="Low complexity" evidence="1">
    <location>
        <begin position="61"/>
        <end position="73"/>
    </location>
</feature>
<proteinExistence type="predicted"/>
<feature type="compositionally biased region" description="Polar residues" evidence="1">
    <location>
        <begin position="576"/>
        <end position="596"/>
    </location>
</feature>
<feature type="region of interest" description="Disordered" evidence="1">
    <location>
        <begin position="1"/>
        <end position="37"/>
    </location>
</feature>
<dbReference type="Pfam" id="PF05907">
    <property type="entry name" value="CXXC_Zn-b_euk"/>
    <property type="match status" value="1"/>
</dbReference>
<dbReference type="STRING" id="3818.A0A444YVZ1"/>
<dbReference type="PANTHER" id="PTHR34281">
    <property type="entry name" value="PROTEIN EARLY FLOWERING 3"/>
    <property type="match status" value="1"/>
</dbReference>
<evidence type="ECO:0000313" key="3">
    <source>
        <dbReference type="Proteomes" id="UP000289738"/>
    </source>
</evidence>
<dbReference type="InterPro" id="IPR008584">
    <property type="entry name" value="CXXC_Zn-binding_euk"/>
</dbReference>
<feature type="region of interest" description="Disordered" evidence="1">
    <location>
        <begin position="219"/>
        <end position="265"/>
    </location>
</feature>
<feature type="compositionally biased region" description="Polar residues" evidence="1">
    <location>
        <begin position="388"/>
        <end position="405"/>
    </location>
</feature>
<feature type="region of interest" description="Disordered" evidence="1">
    <location>
        <begin position="383"/>
        <end position="416"/>
    </location>
</feature>
<dbReference type="EMBL" id="SDMP01000016">
    <property type="protein sequence ID" value="RYR06058.1"/>
    <property type="molecule type" value="Genomic_DNA"/>
</dbReference>
<dbReference type="Proteomes" id="UP000289738">
    <property type="component" value="Chromosome B06"/>
</dbReference>